<evidence type="ECO:0000313" key="4">
    <source>
        <dbReference type="Proteomes" id="UP000007089"/>
    </source>
</evidence>
<dbReference type="PANTHER" id="PTHR39081:SF1">
    <property type="entry name" value="MUT7-C RNASE DOMAIN-CONTAINING PROTEIN"/>
    <property type="match status" value="1"/>
</dbReference>
<dbReference type="HOGENOM" id="CLU_074576_0_0_7"/>
<evidence type="ECO:0000313" key="3">
    <source>
        <dbReference type="EMBL" id="ACL66686.1"/>
    </source>
</evidence>
<dbReference type="PANTHER" id="PTHR39081">
    <property type="entry name" value="MUT7-C DOMAIN-CONTAINING PROTEIN"/>
    <property type="match status" value="1"/>
</dbReference>
<dbReference type="Pfam" id="PF01927">
    <property type="entry name" value="Mut7-C"/>
    <property type="match status" value="1"/>
</dbReference>
<dbReference type="InterPro" id="IPR002782">
    <property type="entry name" value="Mut7-C_RNAse_dom"/>
</dbReference>
<dbReference type="AlphaFoldDB" id="B8JHH4"/>
<evidence type="ECO:0008006" key="5">
    <source>
        <dbReference type="Google" id="ProtNLM"/>
    </source>
</evidence>
<proteinExistence type="predicted"/>
<dbReference type="Proteomes" id="UP000007089">
    <property type="component" value="Chromosome"/>
</dbReference>
<dbReference type="RefSeq" id="WP_015934495.1">
    <property type="nucleotide sequence ID" value="NC_011891.1"/>
</dbReference>
<evidence type="ECO:0000259" key="2">
    <source>
        <dbReference type="Pfam" id="PF14451"/>
    </source>
</evidence>
<gene>
    <name evidence="3" type="ordered locus">A2cp1_3352</name>
</gene>
<feature type="domain" description="Mut7-C RNAse" evidence="1">
    <location>
        <begin position="97"/>
        <end position="239"/>
    </location>
</feature>
<organism evidence="3 4">
    <name type="scientific">Anaeromyxobacter dehalogenans (strain ATCC BAA-258 / DSM 21875 / 2CP-1)</name>
    <dbReference type="NCBI Taxonomy" id="455488"/>
    <lineage>
        <taxon>Bacteria</taxon>
        <taxon>Pseudomonadati</taxon>
        <taxon>Myxococcota</taxon>
        <taxon>Myxococcia</taxon>
        <taxon>Myxococcales</taxon>
        <taxon>Cystobacterineae</taxon>
        <taxon>Anaeromyxobacteraceae</taxon>
        <taxon>Anaeromyxobacter</taxon>
    </lineage>
</organism>
<accession>B8JHH4</accession>
<dbReference type="KEGG" id="acp:A2cp1_3352"/>
<protein>
    <recommendedName>
        <fullName evidence="5">Twitching motility protein PilT</fullName>
    </recommendedName>
</protein>
<evidence type="ECO:0000259" key="1">
    <source>
        <dbReference type="Pfam" id="PF01927"/>
    </source>
</evidence>
<dbReference type="InterPro" id="IPR027798">
    <property type="entry name" value="Ub_Mut7C"/>
</dbReference>
<dbReference type="EMBL" id="CP001359">
    <property type="protein sequence ID" value="ACL66686.1"/>
    <property type="molecule type" value="Genomic_DNA"/>
</dbReference>
<keyword evidence="4" id="KW-1185">Reference proteome</keyword>
<sequence length="252" mass="28372">MARATFRFYAELNDFLPPRRRGVPFEHAFHGRPAVKDVIESLGVPHTEVDLVLADGESVGFSWPLRDGARVSVYPVFEALDIGPLARVRPAPLREVRFVLDGHLGRLARHLRMLGFDARWWPDAGDEELAAVSAGEGRVLLTRDQGLLKRRVVTHGYWVRATDPRRQLTEVVRRLDLARAVAPFRRCLRCNAPLEPVAPEAVADRVPPAVRARHRAFRRCPPCGRVYWAGSHHRRMAQLVAELLAECAPGAR</sequence>
<name>B8JHH4_ANAD2</name>
<feature type="domain" description="Ubiquitin Mut7-C" evidence="2">
    <location>
        <begin position="1"/>
        <end position="81"/>
    </location>
</feature>
<reference evidence="3" key="1">
    <citation type="submission" date="2009-01" db="EMBL/GenBank/DDBJ databases">
        <title>Complete sequence of Anaeromyxobacter dehalogenans 2CP-1.</title>
        <authorList>
            <consortium name="US DOE Joint Genome Institute"/>
            <person name="Lucas S."/>
            <person name="Copeland A."/>
            <person name="Lapidus A."/>
            <person name="Glavina del Rio T."/>
            <person name="Dalin E."/>
            <person name="Tice H."/>
            <person name="Bruce D."/>
            <person name="Goodwin L."/>
            <person name="Pitluck S."/>
            <person name="Saunders E."/>
            <person name="Brettin T."/>
            <person name="Detter J.C."/>
            <person name="Han C."/>
            <person name="Larimer F."/>
            <person name="Land M."/>
            <person name="Hauser L."/>
            <person name="Kyrpides N."/>
            <person name="Ovchinnikova G."/>
            <person name="Beliaev A.S."/>
            <person name="Richardson P."/>
        </authorList>
    </citation>
    <scope>NUCLEOTIDE SEQUENCE</scope>
    <source>
        <strain evidence="3">2CP-1</strain>
    </source>
</reference>
<dbReference type="Pfam" id="PF14451">
    <property type="entry name" value="Ub-Mut7C"/>
    <property type="match status" value="1"/>
</dbReference>